<evidence type="ECO:0000313" key="3">
    <source>
        <dbReference type="Proteomes" id="UP000379480"/>
    </source>
</evidence>
<organism evidence="2 3">
    <name type="scientific">Pseudomonas fluorescens</name>
    <dbReference type="NCBI Taxonomy" id="294"/>
    <lineage>
        <taxon>Bacteria</taxon>
        <taxon>Pseudomonadati</taxon>
        <taxon>Pseudomonadota</taxon>
        <taxon>Gammaproteobacteria</taxon>
        <taxon>Pseudomonadales</taxon>
        <taxon>Pseudomonadaceae</taxon>
        <taxon>Pseudomonas</taxon>
    </lineage>
</organism>
<proteinExistence type="predicted"/>
<evidence type="ECO:0000313" key="2">
    <source>
        <dbReference type="EMBL" id="VVO28214.1"/>
    </source>
</evidence>
<evidence type="ECO:0000256" key="1">
    <source>
        <dbReference type="SAM" id="Phobius"/>
    </source>
</evidence>
<gene>
    <name evidence="2" type="ORF">PS723_04772</name>
</gene>
<dbReference type="Proteomes" id="UP000379480">
    <property type="component" value="Unassembled WGS sequence"/>
</dbReference>
<reference evidence="2 3" key="1">
    <citation type="submission" date="2019-09" db="EMBL/GenBank/DDBJ databases">
        <authorList>
            <person name="Chandra G."/>
            <person name="Truman W A."/>
        </authorList>
    </citation>
    <scope>NUCLEOTIDE SEQUENCE [LARGE SCALE GENOMIC DNA]</scope>
    <source>
        <strain evidence="2">PS723</strain>
    </source>
</reference>
<feature type="transmembrane region" description="Helical" evidence="1">
    <location>
        <begin position="96"/>
        <end position="115"/>
    </location>
</feature>
<name>A0A5E7ENC5_PSEFL</name>
<protein>
    <submittedName>
        <fullName evidence="2">Uncharacterized protein</fullName>
    </submittedName>
</protein>
<keyword evidence="1" id="KW-0472">Membrane</keyword>
<dbReference type="OrthoDB" id="9804951at2"/>
<accession>A0A5E7ENC5</accession>
<dbReference type="EMBL" id="CABVHY010000027">
    <property type="protein sequence ID" value="VVO28214.1"/>
    <property type="molecule type" value="Genomic_DNA"/>
</dbReference>
<keyword evidence="1" id="KW-1133">Transmembrane helix</keyword>
<dbReference type="RefSeq" id="WP_150806076.1">
    <property type="nucleotide sequence ID" value="NZ_CABVHY010000027.1"/>
</dbReference>
<dbReference type="AlphaFoldDB" id="A0A5E7ENC5"/>
<sequence length="134" mass="15312">MTHALEQIHRTGSLEDRVLVEQVRAATLPYLESINKLFEAVDRGHDAEVRWIDNDEADPRFEIIEKTVLQASADQHKESILALEKLRTRESFNANTTPIIFIVGLLVAGLFAQVLRRTRVELDSQRKDALHADR</sequence>
<keyword evidence="1" id="KW-0812">Transmembrane</keyword>